<name>A0A934VJF7_9BACT</name>
<reference evidence="2" key="1">
    <citation type="submission" date="2021-01" db="EMBL/GenBank/DDBJ databases">
        <title>Modified the classification status of verrucomicrobia.</title>
        <authorList>
            <person name="Feng X."/>
        </authorList>
    </citation>
    <scope>NUCLEOTIDE SEQUENCE</scope>
    <source>
        <strain evidence="2">KCTC 13126</strain>
    </source>
</reference>
<dbReference type="Proteomes" id="UP000617628">
    <property type="component" value="Unassembled WGS sequence"/>
</dbReference>
<feature type="compositionally biased region" description="Low complexity" evidence="1">
    <location>
        <begin position="38"/>
        <end position="50"/>
    </location>
</feature>
<comment type="caution">
    <text evidence="2">The sequence shown here is derived from an EMBL/GenBank/DDBJ whole genome shotgun (WGS) entry which is preliminary data.</text>
</comment>
<dbReference type="RefSeq" id="WP_200353789.1">
    <property type="nucleotide sequence ID" value="NZ_JAENIL010000003.1"/>
</dbReference>
<evidence type="ECO:0000256" key="1">
    <source>
        <dbReference type="SAM" id="MobiDB-lite"/>
    </source>
</evidence>
<evidence type="ECO:0000313" key="2">
    <source>
        <dbReference type="EMBL" id="MBK1875571.1"/>
    </source>
</evidence>
<protein>
    <submittedName>
        <fullName evidence="2">Uncharacterized protein</fullName>
    </submittedName>
</protein>
<dbReference type="EMBL" id="JAENIL010000003">
    <property type="protein sequence ID" value="MBK1875571.1"/>
    <property type="molecule type" value="Genomic_DNA"/>
</dbReference>
<feature type="region of interest" description="Disordered" evidence="1">
    <location>
        <begin position="30"/>
        <end position="79"/>
    </location>
</feature>
<proteinExistence type="predicted"/>
<organism evidence="2 3">
    <name type="scientific">Pelagicoccus mobilis</name>
    <dbReference type="NCBI Taxonomy" id="415221"/>
    <lineage>
        <taxon>Bacteria</taxon>
        <taxon>Pseudomonadati</taxon>
        <taxon>Verrucomicrobiota</taxon>
        <taxon>Opitutia</taxon>
        <taxon>Puniceicoccales</taxon>
        <taxon>Pelagicoccaceae</taxon>
        <taxon>Pelagicoccus</taxon>
    </lineage>
</organism>
<sequence length="217" mass="24072">MNPLSFRVTLSGILLLAVLAPLYFWADREPRTEENDSTPSTKTAPTPTNPELQDSTQKPPTGLEEKATTAAPEPPRASAIPITLEGIRRLDIGKQQQHHHLMQRWEGRIKPEVKNWRQLGYANGTVLDFPLPGQSPVSIQIGRLERFGPNKGVFVGNIKDHKLSNCLFSYVNDSTSGMIKIPTQRVSWEFYSNKEGGVTFDLIDLNSLAACTSCSVD</sequence>
<accession>A0A934VJF7</accession>
<keyword evidence="3" id="KW-1185">Reference proteome</keyword>
<gene>
    <name evidence="2" type="ORF">JIN87_01760</name>
</gene>
<evidence type="ECO:0000313" key="3">
    <source>
        <dbReference type="Proteomes" id="UP000617628"/>
    </source>
</evidence>
<dbReference type="AlphaFoldDB" id="A0A934VJF7"/>